<gene>
    <name evidence="1" type="ORF">M9Y10_014364</name>
</gene>
<dbReference type="Pfam" id="PF01603">
    <property type="entry name" value="B56"/>
    <property type="match status" value="1"/>
</dbReference>
<dbReference type="InterPro" id="IPR002554">
    <property type="entry name" value="PP2A_B56"/>
</dbReference>
<evidence type="ECO:0000313" key="2">
    <source>
        <dbReference type="Proteomes" id="UP001470230"/>
    </source>
</evidence>
<dbReference type="Gene3D" id="1.25.10.10">
    <property type="entry name" value="Leucine-rich Repeat Variant"/>
    <property type="match status" value="1"/>
</dbReference>
<dbReference type="InterPro" id="IPR011989">
    <property type="entry name" value="ARM-like"/>
</dbReference>
<protein>
    <recommendedName>
        <fullName evidence="3">Phosphoprotein phosphatase</fullName>
    </recommendedName>
</protein>
<name>A0ABR2KZF4_9EUKA</name>
<evidence type="ECO:0000313" key="1">
    <source>
        <dbReference type="EMBL" id="KAK8896464.1"/>
    </source>
</evidence>
<keyword evidence="2" id="KW-1185">Reference proteome</keyword>
<evidence type="ECO:0008006" key="3">
    <source>
        <dbReference type="Google" id="ProtNLM"/>
    </source>
</evidence>
<dbReference type="EMBL" id="JAPFFF010000002">
    <property type="protein sequence ID" value="KAK8896464.1"/>
    <property type="molecule type" value="Genomic_DNA"/>
</dbReference>
<dbReference type="Proteomes" id="UP001470230">
    <property type="component" value="Unassembled WGS sequence"/>
</dbReference>
<dbReference type="SUPFAM" id="SSF48371">
    <property type="entry name" value="ARM repeat"/>
    <property type="match status" value="1"/>
</dbReference>
<dbReference type="PANTHER" id="PTHR10257">
    <property type="entry name" value="SERINE/THREONINE PROTEIN PHOSPHATASE 2A PP2A REGULATORY SUBUNIT B"/>
    <property type="match status" value="1"/>
</dbReference>
<proteinExistence type="predicted"/>
<dbReference type="InterPro" id="IPR016024">
    <property type="entry name" value="ARM-type_fold"/>
</dbReference>
<sequence length="533" mass="61456">MINSRKPHAQTVKIGKPKILRPSFSPIVTSSQLKQNRQSSSSLIGKGINKTGLFELPNTNNNNNSKVSSKMQSKLSDLSFPVLPMLITAKPEDVKDLLIQKCIQCYQMCDFTRSPTNSFIVAKDDVLHEILSVIKENYPKIPIDEDINNTIFTLIAIHIMRNPQPIPPEWYSIFDYYMLTDKDGLEWLHPLEWSHISVVYDIVISYIKLPQFDPSNCLTLCGDLIKLSVFECRTSDDREQKKLELLFLALYEKVKKLRSFALNVSCFALTRIIYENEPFTSAKPILSALTSIVAGFQKPLKYKYVKIFQKVIIPLHHNSYLSYFARELFCCIVQFLEHDHKLVVDLYKIIVRDWPRLQPEKQLLFIDEITILSSFVDEPFLNECIRLICPQLMASLMSCHAGIAEKILSMWEVNDFVWMMTIEPAISYPLLIPSLFEVGMTYWNPEIRLIVSSVLNVMKMNNEQVFVAAGENLKKLKSVKIMNGLTRAAKWKYLIVNYEKDQNEKKMKLFHLSQLFDGLESINPFATSENEAN</sequence>
<accession>A0ABR2KZF4</accession>
<comment type="caution">
    <text evidence="1">The sequence shown here is derived from an EMBL/GenBank/DDBJ whole genome shotgun (WGS) entry which is preliminary data.</text>
</comment>
<reference evidence="1 2" key="1">
    <citation type="submission" date="2024-04" db="EMBL/GenBank/DDBJ databases">
        <title>Tritrichomonas musculus Genome.</title>
        <authorList>
            <person name="Alves-Ferreira E."/>
            <person name="Grigg M."/>
            <person name="Lorenzi H."/>
            <person name="Galac M."/>
        </authorList>
    </citation>
    <scope>NUCLEOTIDE SEQUENCE [LARGE SCALE GENOMIC DNA]</scope>
    <source>
        <strain evidence="1 2">EAF2021</strain>
    </source>
</reference>
<dbReference type="PANTHER" id="PTHR10257:SF3">
    <property type="entry name" value="SERINE_THREONINE-PROTEIN PHOSPHATASE 2A 56 KDA REGULATORY SUBUNIT GAMMA ISOFORM"/>
    <property type="match status" value="1"/>
</dbReference>
<organism evidence="1 2">
    <name type="scientific">Tritrichomonas musculus</name>
    <dbReference type="NCBI Taxonomy" id="1915356"/>
    <lineage>
        <taxon>Eukaryota</taxon>
        <taxon>Metamonada</taxon>
        <taxon>Parabasalia</taxon>
        <taxon>Tritrichomonadida</taxon>
        <taxon>Tritrichomonadidae</taxon>
        <taxon>Tritrichomonas</taxon>
    </lineage>
</organism>